<keyword evidence="6" id="KW-0812">Transmembrane</keyword>
<dbReference type="Pfam" id="PF10502">
    <property type="entry name" value="Peptidase_S26"/>
    <property type="match status" value="1"/>
</dbReference>
<dbReference type="Gene3D" id="2.10.109.10">
    <property type="entry name" value="Umud Fragment, subunit A"/>
    <property type="match status" value="1"/>
</dbReference>
<organism evidence="8 9">
    <name type="scientific">Candidatus Woesebacteria bacterium GW2011_GWB1_38_5b</name>
    <dbReference type="NCBI Taxonomy" id="1618569"/>
    <lineage>
        <taxon>Bacteria</taxon>
        <taxon>Candidatus Woeseibacteriota</taxon>
    </lineage>
</organism>
<dbReference type="Proteomes" id="UP000034181">
    <property type="component" value="Unassembled WGS sequence"/>
</dbReference>
<protein>
    <recommendedName>
        <fullName evidence="3 6">Signal peptidase I</fullName>
        <ecNumber evidence="3 6">3.4.21.89</ecNumber>
    </recommendedName>
</protein>
<dbReference type="PRINTS" id="PR00727">
    <property type="entry name" value="LEADERPTASE"/>
</dbReference>
<evidence type="ECO:0000256" key="2">
    <source>
        <dbReference type="ARBA" id="ARBA00009370"/>
    </source>
</evidence>
<dbReference type="AlphaFoldDB" id="A0A0G0KKC3"/>
<dbReference type="EC" id="3.4.21.89" evidence="3 6"/>
<keyword evidence="6" id="KW-0472">Membrane</keyword>
<dbReference type="InterPro" id="IPR000223">
    <property type="entry name" value="Pept_S26A_signal_pept_1"/>
</dbReference>
<dbReference type="InterPro" id="IPR019757">
    <property type="entry name" value="Pept_S26A_signal_pept_1_Lys-AS"/>
</dbReference>
<dbReference type="NCBIfam" id="TIGR02227">
    <property type="entry name" value="sigpep_I_bact"/>
    <property type="match status" value="1"/>
</dbReference>
<dbReference type="InterPro" id="IPR019533">
    <property type="entry name" value="Peptidase_S26"/>
</dbReference>
<keyword evidence="6" id="KW-0645">Protease</keyword>
<dbReference type="GO" id="GO:0004252">
    <property type="term" value="F:serine-type endopeptidase activity"/>
    <property type="evidence" value="ECO:0007669"/>
    <property type="project" value="InterPro"/>
</dbReference>
<proteinExistence type="inferred from homology"/>
<dbReference type="EMBL" id="LBUZ01000001">
    <property type="protein sequence ID" value="KKQ75960.1"/>
    <property type="molecule type" value="Genomic_DNA"/>
</dbReference>
<evidence type="ECO:0000259" key="7">
    <source>
        <dbReference type="Pfam" id="PF10502"/>
    </source>
</evidence>
<dbReference type="PANTHER" id="PTHR43390">
    <property type="entry name" value="SIGNAL PEPTIDASE I"/>
    <property type="match status" value="1"/>
</dbReference>
<evidence type="ECO:0000256" key="5">
    <source>
        <dbReference type="PIRSR" id="PIRSR600223-1"/>
    </source>
</evidence>
<evidence type="ECO:0000313" key="9">
    <source>
        <dbReference type="Proteomes" id="UP000034181"/>
    </source>
</evidence>
<evidence type="ECO:0000313" key="8">
    <source>
        <dbReference type="EMBL" id="KKQ75960.1"/>
    </source>
</evidence>
<keyword evidence="4 6" id="KW-0378">Hydrolase</keyword>
<dbReference type="GO" id="GO:0009003">
    <property type="term" value="F:signal peptidase activity"/>
    <property type="evidence" value="ECO:0007669"/>
    <property type="project" value="UniProtKB-EC"/>
</dbReference>
<evidence type="ECO:0000256" key="6">
    <source>
        <dbReference type="RuleBase" id="RU362042"/>
    </source>
</evidence>
<evidence type="ECO:0000256" key="3">
    <source>
        <dbReference type="ARBA" id="ARBA00013208"/>
    </source>
</evidence>
<evidence type="ECO:0000256" key="4">
    <source>
        <dbReference type="ARBA" id="ARBA00022801"/>
    </source>
</evidence>
<dbReference type="GO" id="GO:0016020">
    <property type="term" value="C:membrane"/>
    <property type="evidence" value="ECO:0007669"/>
    <property type="project" value="UniProtKB-SubCell"/>
</dbReference>
<feature type="transmembrane region" description="Helical" evidence="6">
    <location>
        <begin position="6"/>
        <end position="30"/>
    </location>
</feature>
<comment type="caution">
    <text evidence="8">The sequence shown here is derived from an EMBL/GenBank/DDBJ whole genome shotgun (WGS) entry which is preliminary data.</text>
</comment>
<dbReference type="InterPro" id="IPR036286">
    <property type="entry name" value="LexA/Signal_pep-like_sf"/>
</dbReference>
<feature type="active site" evidence="5">
    <location>
        <position position="39"/>
    </location>
</feature>
<gene>
    <name evidence="8" type="ORF">US96_C0001G0036</name>
</gene>
<dbReference type="GO" id="GO:0006465">
    <property type="term" value="P:signal peptide processing"/>
    <property type="evidence" value="ECO:0007669"/>
    <property type="project" value="InterPro"/>
</dbReference>
<feature type="domain" description="Peptidase S26" evidence="7">
    <location>
        <begin position="10"/>
        <end position="169"/>
    </location>
</feature>
<accession>A0A0G0KKC3</accession>
<comment type="similarity">
    <text evidence="2 6">Belongs to the peptidase S26 family.</text>
</comment>
<dbReference type="PROSITE" id="PS00760">
    <property type="entry name" value="SPASE_I_2"/>
    <property type="match status" value="1"/>
</dbReference>
<dbReference type="CDD" id="cd06530">
    <property type="entry name" value="S26_SPase_I"/>
    <property type="match status" value="1"/>
</dbReference>
<comment type="subcellular location">
    <subcellularLocation>
        <location evidence="6">Membrane</location>
        <topology evidence="6">Single-pass type II membrane protein</topology>
    </subcellularLocation>
</comment>
<keyword evidence="6" id="KW-1133">Transmembrane helix</keyword>
<evidence type="ECO:0000256" key="1">
    <source>
        <dbReference type="ARBA" id="ARBA00000677"/>
    </source>
</evidence>
<sequence>MRKLGAFFLDILQVLVFAVSIFLFIYLLILQPHKIKGNSMDPNFHNGEFLLTDKLSYRFNEPHRGDVIVFKAPPDDSQEFIKRIIATPGEKVKLEGGKIYINGNLLEEKYLDPSTDTRAGNIVKEGQELTVPDNQFFLMGDNRNHSFDSRNFGFIDKSKFTGKAWLLYWPPNVAGVVPQPVYSFGG</sequence>
<feature type="active site" evidence="5">
    <location>
        <position position="82"/>
    </location>
</feature>
<dbReference type="PANTHER" id="PTHR43390:SF1">
    <property type="entry name" value="CHLOROPLAST PROCESSING PEPTIDASE"/>
    <property type="match status" value="1"/>
</dbReference>
<comment type="catalytic activity">
    <reaction evidence="1 6">
        <text>Cleavage of hydrophobic, N-terminal signal or leader sequences from secreted and periplasmic proteins.</text>
        <dbReference type="EC" id="3.4.21.89"/>
    </reaction>
</comment>
<reference evidence="8 9" key="1">
    <citation type="journal article" date="2015" name="Nature">
        <title>rRNA introns, odd ribosomes, and small enigmatic genomes across a large radiation of phyla.</title>
        <authorList>
            <person name="Brown C.T."/>
            <person name="Hug L.A."/>
            <person name="Thomas B.C."/>
            <person name="Sharon I."/>
            <person name="Castelle C.J."/>
            <person name="Singh A."/>
            <person name="Wilkins M.J."/>
            <person name="Williams K.H."/>
            <person name="Banfield J.F."/>
        </authorList>
    </citation>
    <scope>NUCLEOTIDE SEQUENCE [LARGE SCALE GENOMIC DNA]</scope>
</reference>
<dbReference type="PATRIC" id="fig|1618569.3.peg.36"/>
<name>A0A0G0KKC3_9BACT</name>
<dbReference type="SUPFAM" id="SSF51306">
    <property type="entry name" value="LexA/Signal peptidase"/>
    <property type="match status" value="1"/>
</dbReference>